<dbReference type="EMBL" id="MU394333">
    <property type="protein sequence ID" value="KAI6084747.1"/>
    <property type="molecule type" value="Genomic_DNA"/>
</dbReference>
<organism evidence="1 2">
    <name type="scientific">Hypoxylon rubiginosum</name>
    <dbReference type="NCBI Taxonomy" id="110542"/>
    <lineage>
        <taxon>Eukaryota</taxon>
        <taxon>Fungi</taxon>
        <taxon>Dikarya</taxon>
        <taxon>Ascomycota</taxon>
        <taxon>Pezizomycotina</taxon>
        <taxon>Sordariomycetes</taxon>
        <taxon>Xylariomycetidae</taxon>
        <taxon>Xylariales</taxon>
        <taxon>Hypoxylaceae</taxon>
        <taxon>Hypoxylon</taxon>
    </lineage>
</organism>
<proteinExistence type="predicted"/>
<evidence type="ECO:0000313" key="1">
    <source>
        <dbReference type="EMBL" id="KAI6084747.1"/>
    </source>
</evidence>
<evidence type="ECO:0000313" key="2">
    <source>
        <dbReference type="Proteomes" id="UP001497680"/>
    </source>
</evidence>
<name>A0ACC0CWN7_9PEZI</name>
<accession>A0ACC0CWN7</accession>
<dbReference type="Proteomes" id="UP001497680">
    <property type="component" value="Unassembled WGS sequence"/>
</dbReference>
<reference evidence="1 2" key="1">
    <citation type="journal article" date="2022" name="New Phytol.">
        <title>Ecological generalism drives hyperdiversity of secondary metabolite gene clusters in xylarialean endophytes.</title>
        <authorList>
            <person name="Franco M.E.E."/>
            <person name="Wisecaver J.H."/>
            <person name="Arnold A.E."/>
            <person name="Ju Y.M."/>
            <person name="Slot J.C."/>
            <person name="Ahrendt S."/>
            <person name="Moore L.P."/>
            <person name="Eastman K.E."/>
            <person name="Scott K."/>
            <person name="Konkel Z."/>
            <person name="Mondo S.J."/>
            <person name="Kuo A."/>
            <person name="Hayes R.D."/>
            <person name="Haridas S."/>
            <person name="Andreopoulos B."/>
            <person name="Riley R."/>
            <person name="LaButti K."/>
            <person name="Pangilinan J."/>
            <person name="Lipzen A."/>
            <person name="Amirebrahimi M."/>
            <person name="Yan J."/>
            <person name="Adam C."/>
            <person name="Keymanesh K."/>
            <person name="Ng V."/>
            <person name="Louie K."/>
            <person name="Northen T."/>
            <person name="Drula E."/>
            <person name="Henrissat B."/>
            <person name="Hsieh H.M."/>
            <person name="Youens-Clark K."/>
            <person name="Lutzoni F."/>
            <person name="Miadlikowska J."/>
            <person name="Eastwood D.C."/>
            <person name="Hamelin R.C."/>
            <person name="Grigoriev I.V."/>
            <person name="U'Ren J.M."/>
        </authorList>
    </citation>
    <scope>NUCLEOTIDE SEQUENCE [LARGE SCALE GENOMIC DNA]</scope>
    <source>
        <strain evidence="1 2">ER1909</strain>
    </source>
</reference>
<protein>
    <submittedName>
        <fullName evidence="1">Ankyrin repeat-containing domain protein</fullName>
    </submittedName>
</protein>
<comment type="caution">
    <text evidence="1">The sequence shown here is derived from an EMBL/GenBank/DDBJ whole genome shotgun (WGS) entry which is preliminary data.</text>
</comment>
<sequence>MSNMWQQHRATLTRLYQVERKTLQEVKQVMEEQYAFPDTPLSTYETKLKVELKLKKKLKAKDWIAIGQYLARHRNQVFDVYLNGVLIPGPKVRKEISRNSKRASTNYSTGNLSIPDYVFLKAVHQSSSSSLPDEIQTFSNPTLVGVDHDFSDNISELEEYMDLISSRSRPSPGLSVTHNGRVNSPGIRSPDNHQLVLFDKTIESAKYQDTSILAMHFDSIVLDAAFKSTWSHWLNRLPFFQFQSSTTPSSSMPYFGSCSDVNSMMSPNVHHILDLQRLEHMDACQLGLSTYLDLSESQSSQIFALESTPSHRSHGSELAWDIDPFHTISAILYCLSNDSKIGNRMQLTMRWLFDRIPPTLLDTFLRTDSATVRASRKKLIDWAFYMGEKDFFISLMTAVMDDSNWIKWHGSYCLVASAWFNCAQVCSELLHHGVSPDHAAIFPPIISAFDRSHYQTALGYLPHCSSNKAQSRPLIEAAAMGHIESMVVLLEGGADINLRCETYTAAGYVLLALHQTQSTSQRMYLNTLTLLLDHKLDVDTYLWEYPTSESLGEGASAYVDCSEETLFDEAYLMNQQEVVGLFARYRSTPQSCLTISGIISNAEQGSTALKGYLDMCQFPQGLRRHRLEDIALLGSIDRLNAFVSMIYTGFNLRMPHLNIGDKSVDRLFGWERDNKYPLNQDFLINYMSQLPITRLPHDVISLMLGKDKLVKTALIKACLISEPQNFKHLLSSGLEVNGEDGIILMAEAARWKNKEAISILINLGVDINITLQRKKVAWSVLLLSVTGKTVHNDLGLLDKDMVADIEMLDFLYSHGASVCSCHEILKASVEGTSDTTAVHGHILRWLINHGLDVRGKSIFDIMMRVGHTSCEEELETLQILQQKELPIFSAETSSPDCEVFAAMDHPLSYFISLNPGFGFIRQLLETDININGRGLKALSKTPLQAAVEQGSINLVKELVARGANVNDRSGEMTALQLACQPSSIIGRDLQTGRDRTKPQEPCIAIIQYLLRHGANVNERVNGQIVSRKLDIVTTPLHIAIIWESSWTTKINVVKTLLDHGADVNARGGCYQNPKASQTLGSTPLEQLCGLGIESITLAKLLLDNGAEVHPPLYYRGETALELACLNGHLGIMKLLLVRGADPNWGHPNTRRALAIAARQGNIPAVLLLLDSGAKAAGNVAEFPWNTTIPLAVAAYAGKLDTVVLLLEHETRDKAFEEAIKTARAGNHAEIEEIIQSYVDRIYRSAVEEVEEG</sequence>
<keyword evidence="2" id="KW-1185">Reference proteome</keyword>
<gene>
    <name evidence="1" type="ORF">F4821DRAFT_166437</name>
</gene>